<gene>
    <name evidence="2" type="ordered locus">Tter_0483</name>
</gene>
<sequence length="86" mass="9609">MLITKKYMAITTTFICILALATVAQAEGSWTSYITGALTGFDSRTWYDGHMDHAHTKIRFAGCRDNNYANDPNDNVTVQLTKEGFL</sequence>
<evidence type="ECO:0000313" key="3">
    <source>
        <dbReference type="Proteomes" id="UP000000323"/>
    </source>
</evidence>
<reference evidence="3" key="1">
    <citation type="journal article" date="2010" name="Stand. Genomic Sci.">
        <title>Complete genome sequence of 'Thermobaculum terrenum' type strain (YNP1).</title>
        <authorList>
            <person name="Kiss H."/>
            <person name="Cleland D."/>
            <person name="Lapidus A."/>
            <person name="Lucas S."/>
            <person name="Glavina Del Rio T."/>
            <person name="Nolan M."/>
            <person name="Tice H."/>
            <person name="Han C."/>
            <person name="Goodwin L."/>
            <person name="Pitluck S."/>
            <person name="Liolios K."/>
            <person name="Ivanova N."/>
            <person name="Mavromatis K."/>
            <person name="Ovchinnikova G."/>
            <person name="Pati A."/>
            <person name="Chen A."/>
            <person name="Palaniappan K."/>
            <person name="Land M."/>
            <person name="Hauser L."/>
            <person name="Chang Y."/>
            <person name="Jeffries C."/>
            <person name="Lu M."/>
            <person name="Brettin T."/>
            <person name="Detter J."/>
            <person name="Goker M."/>
            <person name="Tindall B."/>
            <person name="Beck B."/>
            <person name="McDermott T."/>
            <person name="Woyke T."/>
            <person name="Bristow J."/>
            <person name="Eisen J."/>
            <person name="Markowitz V."/>
            <person name="Hugenholtz P."/>
            <person name="Kyrpides N."/>
            <person name="Klenk H."/>
            <person name="Cheng J."/>
        </authorList>
    </citation>
    <scope>NUCLEOTIDE SEQUENCE [LARGE SCALE GENOMIC DNA]</scope>
    <source>
        <strain evidence="3">ATCC BAA-798 / YNP1</strain>
    </source>
</reference>
<keyword evidence="3" id="KW-1185">Reference proteome</keyword>
<dbReference type="Proteomes" id="UP000000323">
    <property type="component" value="Chromosome 1"/>
</dbReference>
<accession>D1CEP8</accession>
<name>D1CEP8_THET1</name>
<dbReference type="HOGENOM" id="CLU_2496884_0_0_0"/>
<dbReference type="EMBL" id="CP001825">
    <property type="protein sequence ID" value="ACZ41404.1"/>
    <property type="molecule type" value="Genomic_DNA"/>
</dbReference>
<keyword evidence="1" id="KW-0732">Signal</keyword>
<feature type="chain" id="PRO_5003022005" evidence="1">
    <location>
        <begin position="27"/>
        <end position="86"/>
    </location>
</feature>
<protein>
    <submittedName>
        <fullName evidence="2">Uncharacterized protein</fullName>
    </submittedName>
</protein>
<evidence type="ECO:0000313" key="2">
    <source>
        <dbReference type="EMBL" id="ACZ41404.1"/>
    </source>
</evidence>
<evidence type="ECO:0000256" key="1">
    <source>
        <dbReference type="SAM" id="SignalP"/>
    </source>
</evidence>
<proteinExistence type="predicted"/>
<dbReference type="AlphaFoldDB" id="D1CEP8"/>
<dbReference type="KEGG" id="ttr:Tter_0483"/>
<feature type="signal peptide" evidence="1">
    <location>
        <begin position="1"/>
        <end position="26"/>
    </location>
</feature>
<organism evidence="2 3">
    <name type="scientific">Thermobaculum terrenum (strain ATCC BAA-798 / CCMEE 7001 / YNP1)</name>
    <dbReference type="NCBI Taxonomy" id="525904"/>
    <lineage>
        <taxon>Bacteria</taxon>
        <taxon>Bacillati</taxon>
        <taxon>Chloroflexota</taxon>
        <taxon>Chloroflexia</taxon>
        <taxon>Candidatus Thermobaculales</taxon>
        <taxon>Candidatus Thermobaculaceae</taxon>
        <taxon>Thermobaculum</taxon>
    </lineage>
</organism>